<name>C1A9Z1_GEMAT</name>
<evidence type="ECO:0000256" key="2">
    <source>
        <dbReference type="SAM" id="SignalP"/>
    </source>
</evidence>
<accession>C1A9Z1</accession>
<evidence type="ECO:0000256" key="1">
    <source>
        <dbReference type="SAM" id="MobiDB-lite"/>
    </source>
</evidence>
<evidence type="ECO:0000313" key="3">
    <source>
        <dbReference type="EMBL" id="BAH39589.1"/>
    </source>
</evidence>
<dbReference type="Proteomes" id="UP000002209">
    <property type="component" value="Chromosome"/>
</dbReference>
<feature type="compositionally biased region" description="Low complexity" evidence="1">
    <location>
        <begin position="35"/>
        <end position="58"/>
    </location>
</feature>
<dbReference type="RefSeq" id="WP_015894358.1">
    <property type="nucleotide sequence ID" value="NC_012489.1"/>
</dbReference>
<dbReference type="eggNOG" id="COG3266">
    <property type="taxonomic scope" value="Bacteria"/>
</dbReference>
<organism evidence="3 4">
    <name type="scientific">Gemmatimonas aurantiaca (strain DSM 14586 / JCM 11422 / NBRC 100505 / T-27)</name>
    <dbReference type="NCBI Taxonomy" id="379066"/>
    <lineage>
        <taxon>Bacteria</taxon>
        <taxon>Pseudomonadati</taxon>
        <taxon>Gemmatimonadota</taxon>
        <taxon>Gemmatimonadia</taxon>
        <taxon>Gemmatimonadales</taxon>
        <taxon>Gemmatimonadaceae</taxon>
        <taxon>Gemmatimonas</taxon>
    </lineage>
</organism>
<dbReference type="STRING" id="379066.GAU_2547"/>
<gene>
    <name evidence="3" type="ordered locus">GAU_2547</name>
</gene>
<keyword evidence="2" id="KW-0732">Signal</keyword>
<feature type="chain" id="PRO_5002906761" description="Lipoprotein" evidence="2">
    <location>
        <begin position="27"/>
        <end position="353"/>
    </location>
</feature>
<keyword evidence="4" id="KW-1185">Reference proteome</keyword>
<reference evidence="4" key="1">
    <citation type="submission" date="2006-03" db="EMBL/GenBank/DDBJ databases">
        <title>Complete genome sequence of Gemmatimonas aurantiaca T-27 that represents a novel phylum Gemmatimonadetes.</title>
        <authorList>
            <person name="Takasaki K."/>
            <person name="Ichikawa N."/>
            <person name="Miura H."/>
            <person name="Matsushita S."/>
            <person name="Watanabe Y."/>
            <person name="Oguchi A."/>
            <person name="Ankai A."/>
            <person name="Yashiro I."/>
            <person name="Takahashi M."/>
            <person name="Terui Y."/>
            <person name="Fukui S."/>
            <person name="Yokoyama H."/>
            <person name="Tanikawa S."/>
            <person name="Hanada S."/>
            <person name="Kamagata Y."/>
            <person name="Fujita N."/>
        </authorList>
    </citation>
    <scope>NUCLEOTIDE SEQUENCE [LARGE SCALE GENOMIC DNA]</scope>
    <source>
        <strain evidence="4">T-27 / DSM 14586 / JCM 11422 / NBRC 100505</strain>
    </source>
</reference>
<dbReference type="AlphaFoldDB" id="C1A9Z1"/>
<feature type="region of interest" description="Disordered" evidence="1">
    <location>
        <begin position="35"/>
        <end position="72"/>
    </location>
</feature>
<evidence type="ECO:0008006" key="5">
    <source>
        <dbReference type="Google" id="ProtNLM"/>
    </source>
</evidence>
<proteinExistence type="predicted"/>
<evidence type="ECO:0000313" key="4">
    <source>
        <dbReference type="Proteomes" id="UP000002209"/>
    </source>
</evidence>
<dbReference type="KEGG" id="gau:GAU_2547"/>
<dbReference type="EMBL" id="AP009153">
    <property type="protein sequence ID" value="BAH39589.1"/>
    <property type="molecule type" value="Genomic_DNA"/>
</dbReference>
<sequence>MSFRPSWLHVHPPVLPRLLLVAAAWAAPLHSIHAQTKPTGVPAKPATKPAAKPSTKPADSTHAYPTGGTSAAARALAGKPAPVWPVPGPAPLPGSILPAKRIVAYYGNPFSKRMGALGEYPKDDMLARLDREVAAWNRADPSTPVIPALHLITTVAQGDSGKDGRYRMRHSDALTEKVHGWAKERNALLFLDVQVGLSTIQQELPRLETFLSRPDVHLGIDPEFSMKDGTRPGKKIGSYDAVDVNWVIDQLARIVTEKKLPPKILVVHRFTRPMLTNADKIKRDPRVQVVIHMDGWGPPSLKRDSYAAYVYAEPVQFAGFKLFYKNDIKYGGPMMTPAQLLTLTPKPFYIQYQ</sequence>
<dbReference type="HOGENOM" id="CLU_037716_0_0_0"/>
<protein>
    <recommendedName>
        <fullName evidence="5">Lipoprotein</fullName>
    </recommendedName>
</protein>
<feature type="signal peptide" evidence="2">
    <location>
        <begin position="1"/>
        <end position="26"/>
    </location>
</feature>